<organism evidence="1">
    <name type="scientific">Tanacetum cinerariifolium</name>
    <name type="common">Dalmatian daisy</name>
    <name type="synonym">Chrysanthemum cinerariifolium</name>
    <dbReference type="NCBI Taxonomy" id="118510"/>
    <lineage>
        <taxon>Eukaryota</taxon>
        <taxon>Viridiplantae</taxon>
        <taxon>Streptophyta</taxon>
        <taxon>Embryophyta</taxon>
        <taxon>Tracheophyta</taxon>
        <taxon>Spermatophyta</taxon>
        <taxon>Magnoliopsida</taxon>
        <taxon>eudicotyledons</taxon>
        <taxon>Gunneridae</taxon>
        <taxon>Pentapetalae</taxon>
        <taxon>asterids</taxon>
        <taxon>campanulids</taxon>
        <taxon>Asterales</taxon>
        <taxon>Asteraceae</taxon>
        <taxon>Asteroideae</taxon>
        <taxon>Anthemideae</taxon>
        <taxon>Anthemidinae</taxon>
        <taxon>Tanacetum</taxon>
    </lineage>
</organism>
<gene>
    <name evidence="1" type="ORF">Tci_837518</name>
</gene>
<proteinExistence type="predicted"/>
<reference evidence="1" key="1">
    <citation type="journal article" date="2019" name="Sci. Rep.">
        <title>Draft genome of Tanacetum cinerariifolium, the natural source of mosquito coil.</title>
        <authorList>
            <person name="Yamashiro T."/>
            <person name="Shiraishi A."/>
            <person name="Satake H."/>
            <person name="Nakayama K."/>
        </authorList>
    </citation>
    <scope>NUCLEOTIDE SEQUENCE</scope>
</reference>
<feature type="non-terminal residue" evidence="1">
    <location>
        <position position="1"/>
    </location>
</feature>
<comment type="caution">
    <text evidence="1">The sequence shown here is derived from an EMBL/GenBank/DDBJ whole genome shotgun (WGS) entry which is preliminary data.</text>
</comment>
<name>A0A699QH46_TANCI</name>
<dbReference type="EMBL" id="BKCJ011007130">
    <property type="protein sequence ID" value="GFC65548.1"/>
    <property type="molecule type" value="Genomic_DNA"/>
</dbReference>
<protein>
    <submittedName>
        <fullName evidence="1">Multidrug resistance-associated protein 5</fullName>
    </submittedName>
</protein>
<sequence>DRNNHIFPVAWVVVNVENKDNRSWFLELLGEDLDLPTGNELTLMM</sequence>
<evidence type="ECO:0000313" key="1">
    <source>
        <dbReference type="EMBL" id="GFC65548.1"/>
    </source>
</evidence>
<dbReference type="PANTHER" id="PTHR31973:SF187">
    <property type="entry name" value="MUTATOR TRANSPOSASE MUDRA PROTEIN"/>
    <property type="match status" value="1"/>
</dbReference>
<dbReference type="AlphaFoldDB" id="A0A699QH46"/>
<accession>A0A699QH46</accession>
<dbReference type="PANTHER" id="PTHR31973">
    <property type="entry name" value="POLYPROTEIN, PUTATIVE-RELATED"/>
    <property type="match status" value="1"/>
</dbReference>